<feature type="transmembrane region" description="Helical" evidence="1">
    <location>
        <begin position="221"/>
        <end position="245"/>
    </location>
</feature>
<evidence type="ECO:0008006" key="4">
    <source>
        <dbReference type="Google" id="ProtNLM"/>
    </source>
</evidence>
<evidence type="ECO:0000313" key="2">
    <source>
        <dbReference type="EMBL" id="BDY13479.1"/>
    </source>
</evidence>
<dbReference type="Proteomes" id="UP001321445">
    <property type="component" value="Chromosome"/>
</dbReference>
<dbReference type="RefSeq" id="WP_286336429.1">
    <property type="nucleotide sequence ID" value="NZ_AP027370.1"/>
</dbReference>
<keyword evidence="1" id="KW-0472">Membrane</keyword>
<feature type="transmembrane region" description="Helical" evidence="1">
    <location>
        <begin position="50"/>
        <end position="71"/>
    </location>
</feature>
<protein>
    <recommendedName>
        <fullName evidence="4">Integral membrane protein</fullName>
    </recommendedName>
</protein>
<evidence type="ECO:0000313" key="3">
    <source>
        <dbReference type="Proteomes" id="UP001321445"/>
    </source>
</evidence>
<keyword evidence="3" id="KW-1185">Reference proteome</keyword>
<organism evidence="2 3">
    <name type="scientific">Hydrogenimonas cancrithermarum</name>
    <dbReference type="NCBI Taxonomy" id="2993563"/>
    <lineage>
        <taxon>Bacteria</taxon>
        <taxon>Pseudomonadati</taxon>
        <taxon>Campylobacterota</taxon>
        <taxon>Epsilonproteobacteria</taxon>
        <taxon>Campylobacterales</taxon>
        <taxon>Hydrogenimonadaceae</taxon>
        <taxon>Hydrogenimonas</taxon>
    </lineage>
</organism>
<name>A0ABN6WWF0_9BACT</name>
<feature type="transmembrane region" description="Helical" evidence="1">
    <location>
        <begin position="251"/>
        <end position="269"/>
    </location>
</feature>
<gene>
    <name evidence="2" type="ORF">HCR_17910</name>
</gene>
<keyword evidence="1" id="KW-1133">Transmembrane helix</keyword>
<reference evidence="2 3" key="1">
    <citation type="submission" date="2023-03" db="EMBL/GenBank/DDBJ databases">
        <title>Description of Hydrogenimonas sp. ISO32.</title>
        <authorList>
            <person name="Mino S."/>
            <person name="Fukazawa S."/>
            <person name="Sawabe T."/>
        </authorList>
    </citation>
    <scope>NUCLEOTIDE SEQUENCE [LARGE SCALE GENOMIC DNA]</scope>
    <source>
        <strain evidence="2 3">ISO32</strain>
    </source>
</reference>
<feature type="transmembrane region" description="Helical" evidence="1">
    <location>
        <begin position="192"/>
        <end position="209"/>
    </location>
</feature>
<sequence length="273" mass="30665">MKILLDDSLRTRPVGTAIAYTWAAMSASWKNTSIVAALLLLLALLEFVPLIGWFASIFQGILLYAIAYWIVDRLRGSAAVENFKTAVAQGDLKETLFAFFSPAAGYYTGFVLFSVIMMILSTLIFWLSGGFEAFALIEQQQTIQNPTPEQTYEMYMQVLGLSTPTLLFFLITSLFFSYLWPLVYGYALLQRSFTDAFNAVFMFFSTAFWKAAFTGSYFKTVSLWMLVSLGVGLLMGFCLMTFVLLPVAVLLILWLVYFTAIVSVSTYNMSDDI</sequence>
<accession>A0ABN6WWF0</accession>
<feature type="transmembrane region" description="Helical" evidence="1">
    <location>
        <begin position="158"/>
        <end position="180"/>
    </location>
</feature>
<feature type="transmembrane region" description="Helical" evidence="1">
    <location>
        <begin position="110"/>
        <end position="137"/>
    </location>
</feature>
<dbReference type="EMBL" id="AP027370">
    <property type="protein sequence ID" value="BDY13479.1"/>
    <property type="molecule type" value="Genomic_DNA"/>
</dbReference>
<evidence type="ECO:0000256" key="1">
    <source>
        <dbReference type="SAM" id="Phobius"/>
    </source>
</evidence>
<keyword evidence="1" id="KW-0812">Transmembrane</keyword>
<proteinExistence type="predicted"/>